<accession>A0A6A5K1A6</accession>
<keyword evidence="7" id="KW-0560">Oxidoreductase</keyword>
<feature type="region of interest" description="Disordered" evidence="8">
    <location>
        <begin position="276"/>
        <end position="309"/>
    </location>
</feature>
<keyword evidence="3" id="KW-0285">Flavoprotein</keyword>
<evidence type="ECO:0000256" key="7">
    <source>
        <dbReference type="ARBA" id="ARBA00023002"/>
    </source>
</evidence>
<keyword evidence="4" id="KW-0288">FMN</keyword>
<comment type="cofactor">
    <cofactor evidence="1">
        <name>FMN</name>
        <dbReference type="ChEBI" id="CHEBI:58210"/>
    </cofactor>
</comment>
<dbReference type="GO" id="GO:0016655">
    <property type="term" value="F:oxidoreductase activity, acting on NAD(P)H, quinone or similar compound as acceptor"/>
    <property type="evidence" value="ECO:0007669"/>
    <property type="project" value="TreeGrafter"/>
</dbReference>
<proteinExistence type="predicted"/>
<evidence type="ECO:0000313" key="11">
    <source>
        <dbReference type="Proteomes" id="UP000800040"/>
    </source>
</evidence>
<dbReference type="Proteomes" id="UP000800040">
    <property type="component" value="Unassembled WGS sequence"/>
</dbReference>
<dbReference type="Gene3D" id="3.40.50.360">
    <property type="match status" value="1"/>
</dbReference>
<evidence type="ECO:0000256" key="8">
    <source>
        <dbReference type="SAM" id="MobiDB-lite"/>
    </source>
</evidence>
<dbReference type="InterPro" id="IPR014063">
    <property type="entry name" value="Arsenate-R_ArsH"/>
</dbReference>
<dbReference type="AlphaFoldDB" id="A0A6A5K1A6"/>
<evidence type="ECO:0000313" key="10">
    <source>
        <dbReference type="EMBL" id="KAF1828194.1"/>
    </source>
</evidence>
<feature type="compositionally biased region" description="Basic and acidic residues" evidence="8">
    <location>
        <begin position="276"/>
        <end position="290"/>
    </location>
</feature>
<keyword evidence="11" id="KW-1185">Reference proteome</keyword>
<evidence type="ECO:0000256" key="3">
    <source>
        <dbReference type="ARBA" id="ARBA00022630"/>
    </source>
</evidence>
<reference evidence="10" key="1">
    <citation type="submission" date="2020-01" db="EMBL/GenBank/DDBJ databases">
        <authorList>
            <consortium name="DOE Joint Genome Institute"/>
            <person name="Haridas S."/>
            <person name="Albert R."/>
            <person name="Binder M."/>
            <person name="Bloem J."/>
            <person name="Labutti K."/>
            <person name="Salamov A."/>
            <person name="Andreopoulos B."/>
            <person name="Baker S.E."/>
            <person name="Barry K."/>
            <person name="Bills G."/>
            <person name="Bluhm B.H."/>
            <person name="Cannon C."/>
            <person name="Castanera R."/>
            <person name="Culley D.E."/>
            <person name="Daum C."/>
            <person name="Ezra D."/>
            <person name="Gonzalez J.B."/>
            <person name="Henrissat B."/>
            <person name="Kuo A."/>
            <person name="Liang C."/>
            <person name="Lipzen A."/>
            <person name="Lutzoni F."/>
            <person name="Magnuson J."/>
            <person name="Mondo S."/>
            <person name="Nolan M."/>
            <person name="Ohm R."/>
            <person name="Pangilinan J."/>
            <person name="Park H.-J."/>
            <person name="Ramirez L."/>
            <person name="Alfaro M."/>
            <person name="Sun H."/>
            <person name="Tritt A."/>
            <person name="Yoshinaga Y."/>
            <person name="Zwiers L.-H."/>
            <person name="Turgeon B.G."/>
            <person name="Goodwin S.B."/>
            <person name="Spatafora J.W."/>
            <person name="Crous P.W."/>
            <person name="Grigoriev I.V."/>
        </authorList>
    </citation>
    <scope>NUCLEOTIDE SEQUENCE</scope>
    <source>
        <strain evidence="10">P77</strain>
    </source>
</reference>
<feature type="domain" description="NADPH-dependent FMN reductase-like" evidence="9">
    <location>
        <begin position="86"/>
        <end position="228"/>
    </location>
</feature>
<dbReference type="FunFam" id="3.40.50.360:FF:000027">
    <property type="entry name" value="Arsenical resistance protein ArsH"/>
    <property type="match status" value="1"/>
</dbReference>
<dbReference type="PANTHER" id="PTHR43590:SF1">
    <property type="entry name" value="ARSENIC RESISTANCE PROTEIN ARSH (AFU_ORTHOLOGUE AFUA_5G15030)"/>
    <property type="match status" value="1"/>
</dbReference>
<evidence type="ECO:0000256" key="5">
    <source>
        <dbReference type="ARBA" id="ARBA00022741"/>
    </source>
</evidence>
<name>A0A6A5K1A6_9PLEO</name>
<dbReference type="InterPro" id="IPR029039">
    <property type="entry name" value="Flavoprotein-like_sf"/>
</dbReference>
<evidence type="ECO:0000256" key="1">
    <source>
        <dbReference type="ARBA" id="ARBA00001917"/>
    </source>
</evidence>
<keyword evidence="6" id="KW-0521">NADP</keyword>
<organism evidence="10 11">
    <name type="scientific">Decorospora gaudefroyi</name>
    <dbReference type="NCBI Taxonomy" id="184978"/>
    <lineage>
        <taxon>Eukaryota</taxon>
        <taxon>Fungi</taxon>
        <taxon>Dikarya</taxon>
        <taxon>Ascomycota</taxon>
        <taxon>Pezizomycotina</taxon>
        <taxon>Dothideomycetes</taxon>
        <taxon>Pleosporomycetidae</taxon>
        <taxon>Pleosporales</taxon>
        <taxon>Pleosporineae</taxon>
        <taxon>Pleosporaceae</taxon>
        <taxon>Decorospora</taxon>
    </lineage>
</organism>
<dbReference type="SUPFAM" id="SSF52218">
    <property type="entry name" value="Flavoproteins"/>
    <property type="match status" value="1"/>
</dbReference>
<dbReference type="InterPro" id="IPR005025">
    <property type="entry name" value="FMN_Rdtase-like_dom"/>
</dbReference>
<dbReference type="EMBL" id="ML975627">
    <property type="protein sequence ID" value="KAF1828194.1"/>
    <property type="molecule type" value="Genomic_DNA"/>
</dbReference>
<dbReference type="PANTHER" id="PTHR43590">
    <property type="entry name" value="ARSENIC RESISTANCE PROTEIN ARSH (AFU_ORTHOLOGUE AFUA_5G15030)"/>
    <property type="match status" value="1"/>
</dbReference>
<dbReference type="NCBIfam" id="TIGR02690">
    <property type="entry name" value="resist_ArsH"/>
    <property type="match status" value="1"/>
</dbReference>
<dbReference type="OrthoDB" id="8300214at2759"/>
<dbReference type="GO" id="GO:0000166">
    <property type="term" value="F:nucleotide binding"/>
    <property type="evidence" value="ECO:0007669"/>
    <property type="project" value="UniProtKB-KW"/>
</dbReference>
<protein>
    <submittedName>
        <fullName evidence="10">Arsenate resistance ArsH</fullName>
    </submittedName>
</protein>
<comment type="subunit">
    <text evidence="2">Homotetramer.</text>
</comment>
<feature type="compositionally biased region" description="Polar residues" evidence="8">
    <location>
        <begin position="293"/>
        <end position="309"/>
    </location>
</feature>
<gene>
    <name evidence="10" type="ORF">BDW02DRAFT_575075</name>
</gene>
<dbReference type="Pfam" id="PF03358">
    <property type="entry name" value="FMN_red"/>
    <property type="match status" value="1"/>
</dbReference>
<sequence>MATANGDLNNTSAERVRSAIALDPTYSGLSLAIPCSEDDADVRRNYRPFLVNGEEAKDDWIAQLELSTALKMVDTQVLRRGDDRLRVVVLHGSMRQRSYSRLLAYEASRILFRLGCDVRMYDPAGLPVKDDAQHSHPKVQELRELSKWSDGHIWISPEQHGILTAVFKNQIDWIPLSTGSVRPTQGRTLAIAQVNGGSQSFNTVNALRILGRWMRMFAIPNQSSIPMAYKQFTEEEDGSRLMPSGNRDRLVDCMEEFVKYTIVMRPHFDLFGDRYSEREEKSAKQKKEESMSAPDTQHASLSNGAGPTN</sequence>
<evidence type="ECO:0000256" key="2">
    <source>
        <dbReference type="ARBA" id="ARBA00011881"/>
    </source>
</evidence>
<keyword evidence="5" id="KW-0547">Nucleotide-binding</keyword>
<evidence type="ECO:0000259" key="9">
    <source>
        <dbReference type="Pfam" id="PF03358"/>
    </source>
</evidence>
<evidence type="ECO:0000256" key="4">
    <source>
        <dbReference type="ARBA" id="ARBA00022643"/>
    </source>
</evidence>
<evidence type="ECO:0000256" key="6">
    <source>
        <dbReference type="ARBA" id="ARBA00022857"/>
    </source>
</evidence>